<evidence type="ECO:0000256" key="2">
    <source>
        <dbReference type="ARBA" id="ARBA00022490"/>
    </source>
</evidence>
<dbReference type="RefSeq" id="WP_271021879.1">
    <property type="nucleotide sequence ID" value="NZ_JAQHXR010000004.1"/>
</dbReference>
<dbReference type="PANTHER" id="PTHR30100">
    <property type="entry name" value="FATTY ACID/PHOSPHOLIPID SYNTHESIS PROTEIN PLSX"/>
    <property type="match status" value="1"/>
</dbReference>
<keyword evidence="6 10" id="KW-0594">Phospholipid biosynthesis</keyword>
<keyword evidence="4 10" id="KW-0808">Transferase</keyword>
<dbReference type="GO" id="GO:0043811">
    <property type="term" value="F:phosphate:acyl-[acyl carrier protein] acyltransferase activity"/>
    <property type="evidence" value="ECO:0007669"/>
    <property type="project" value="UniProtKB-EC"/>
</dbReference>
<comment type="pathway">
    <text evidence="10">Lipid metabolism; phospholipid metabolism.</text>
</comment>
<keyword evidence="7 10" id="KW-1208">Phospholipid metabolism</keyword>
<evidence type="ECO:0000256" key="4">
    <source>
        <dbReference type="ARBA" id="ARBA00022679"/>
    </source>
</evidence>
<dbReference type="PIRSF" id="PIRSF002465">
    <property type="entry name" value="Phsphlp_syn_PlsX"/>
    <property type="match status" value="1"/>
</dbReference>
<evidence type="ECO:0000256" key="3">
    <source>
        <dbReference type="ARBA" id="ARBA00022516"/>
    </source>
</evidence>
<dbReference type="NCBIfam" id="TIGR00182">
    <property type="entry name" value="plsX"/>
    <property type="match status" value="1"/>
</dbReference>
<organism evidence="11 12">
    <name type="scientific">Helicobacter ibis</name>
    <dbReference type="NCBI Taxonomy" id="2962633"/>
    <lineage>
        <taxon>Bacteria</taxon>
        <taxon>Pseudomonadati</taxon>
        <taxon>Campylobacterota</taxon>
        <taxon>Epsilonproteobacteria</taxon>
        <taxon>Campylobacterales</taxon>
        <taxon>Helicobacteraceae</taxon>
        <taxon>Helicobacter</taxon>
    </lineage>
</organism>
<comment type="caution">
    <text evidence="11">The sequence shown here is derived from an EMBL/GenBank/DDBJ whole genome shotgun (WGS) entry which is preliminary data.</text>
</comment>
<dbReference type="SUPFAM" id="SSF53659">
    <property type="entry name" value="Isocitrate/Isopropylmalate dehydrogenase-like"/>
    <property type="match status" value="1"/>
</dbReference>
<gene>
    <name evidence="10 11" type="primary">plsX</name>
    <name evidence="11" type="ORF">PF021_07365</name>
</gene>
<keyword evidence="3 10" id="KW-0444">Lipid biosynthesis</keyword>
<dbReference type="InterPro" id="IPR003664">
    <property type="entry name" value="FA_synthesis"/>
</dbReference>
<evidence type="ECO:0000256" key="8">
    <source>
        <dbReference type="ARBA" id="ARBA00024069"/>
    </source>
</evidence>
<dbReference type="Gene3D" id="3.40.718.10">
    <property type="entry name" value="Isopropylmalate Dehydrogenase"/>
    <property type="match status" value="1"/>
</dbReference>
<evidence type="ECO:0000256" key="5">
    <source>
        <dbReference type="ARBA" id="ARBA00023098"/>
    </source>
</evidence>
<evidence type="ECO:0000313" key="11">
    <source>
        <dbReference type="EMBL" id="MDA3969483.1"/>
    </source>
</evidence>
<name>A0ABT4VH22_9HELI</name>
<comment type="catalytic activity">
    <reaction evidence="1 10">
        <text>a fatty acyl-[ACP] + phosphate = an acyl phosphate + holo-[ACP]</text>
        <dbReference type="Rhea" id="RHEA:42292"/>
        <dbReference type="Rhea" id="RHEA-COMP:9685"/>
        <dbReference type="Rhea" id="RHEA-COMP:14125"/>
        <dbReference type="ChEBI" id="CHEBI:43474"/>
        <dbReference type="ChEBI" id="CHEBI:59918"/>
        <dbReference type="ChEBI" id="CHEBI:64479"/>
        <dbReference type="ChEBI" id="CHEBI:138651"/>
        <dbReference type="EC" id="2.3.1.274"/>
    </reaction>
</comment>
<dbReference type="PANTHER" id="PTHR30100:SF1">
    <property type="entry name" value="PHOSPHATE ACYLTRANSFERASE"/>
    <property type="match status" value="1"/>
</dbReference>
<evidence type="ECO:0000256" key="6">
    <source>
        <dbReference type="ARBA" id="ARBA00023209"/>
    </source>
</evidence>
<protein>
    <recommendedName>
        <fullName evidence="8 10">Phosphate acyltransferase</fullName>
        <ecNumber evidence="8 10">2.3.1.274</ecNumber>
    </recommendedName>
    <alternativeName>
        <fullName evidence="10">Acyl-ACP phosphotransacylase</fullName>
    </alternativeName>
    <alternativeName>
        <fullName evidence="10">Acyl-[acyl-carrier-protein]--phosphate acyltransferase</fullName>
    </alternativeName>
    <alternativeName>
        <fullName evidence="10">Phosphate-acyl-ACP acyltransferase</fullName>
    </alternativeName>
</protein>
<sequence>MMRIAVDAMGGDFGASPLVEGAISALKEKNFTLVLVGNEEVLRPLVPSSFANRVQIVHCDDVITMDDLATSAIKRKNSSIYVAIDMLKNKSVDAVVSAGHSGATMSLATLRIGRLSGISRPAICTLMPRIDGNKSLVVDAGANVDCKAENLFEFGIMGHEYACSILKYQNARIGILSNGEEECKGNEISKNAFMYLKSHPSFIGNIEGNNIFDASVEVIVCDGFVGNIVLKTSEGVADSIVYLLKTYIKSSPLGTFGSLFLKSVFSKLKKQIDYAEYGGAPLLGIDGNVIICHGKSNSKAMKNAIFQAIASIENNINDRILSALAKYKS</sequence>
<comment type="subcellular location">
    <subcellularLocation>
        <location evidence="10">Cytoplasm</location>
    </subcellularLocation>
    <text evidence="10">Associated with the membrane possibly through PlsY.</text>
</comment>
<keyword evidence="12" id="KW-1185">Reference proteome</keyword>
<proteinExistence type="inferred from homology"/>
<keyword evidence="2 10" id="KW-0963">Cytoplasm</keyword>
<dbReference type="Pfam" id="PF02504">
    <property type="entry name" value="FA_synthesis"/>
    <property type="match status" value="1"/>
</dbReference>
<comment type="subunit">
    <text evidence="9 10">Homodimer. Probably interacts with PlsY.</text>
</comment>
<evidence type="ECO:0000256" key="10">
    <source>
        <dbReference type="HAMAP-Rule" id="MF_00019"/>
    </source>
</evidence>
<keyword evidence="11" id="KW-0012">Acyltransferase</keyword>
<evidence type="ECO:0000313" key="12">
    <source>
        <dbReference type="Proteomes" id="UP001210261"/>
    </source>
</evidence>
<dbReference type="EMBL" id="JAQHXR010000004">
    <property type="protein sequence ID" value="MDA3969483.1"/>
    <property type="molecule type" value="Genomic_DNA"/>
</dbReference>
<evidence type="ECO:0000256" key="9">
    <source>
        <dbReference type="ARBA" id="ARBA00046608"/>
    </source>
</evidence>
<evidence type="ECO:0000256" key="7">
    <source>
        <dbReference type="ARBA" id="ARBA00023264"/>
    </source>
</evidence>
<reference evidence="11 12" key="1">
    <citation type="submission" date="2023-01" db="EMBL/GenBank/DDBJ databases">
        <title>Description of Helicobacter ibis sp. nov. isolated from faecal droppings of black-faced ibis (Theristicus melanopis).</title>
        <authorList>
            <person name="Lopez-Cantillo M."/>
            <person name="Vidal-Veuthey B."/>
            <person name="Mella A."/>
            <person name="De La Haba R."/>
            <person name="Collado L."/>
        </authorList>
    </citation>
    <scope>NUCLEOTIDE SEQUENCE [LARGE SCALE GENOMIC DNA]</scope>
    <source>
        <strain evidence="11 12">A82</strain>
    </source>
</reference>
<accession>A0ABT4VH22</accession>
<comment type="function">
    <text evidence="10">Catalyzes the reversible formation of acyl-phosphate (acyl-PO(4)) from acyl-[acyl-carrier-protein] (acyl-ACP). This enzyme utilizes acyl-ACP as fatty acyl donor, but not acyl-CoA.</text>
</comment>
<dbReference type="InterPro" id="IPR012281">
    <property type="entry name" value="Phospholipid_synth_PlsX-like"/>
</dbReference>
<dbReference type="Proteomes" id="UP001210261">
    <property type="component" value="Unassembled WGS sequence"/>
</dbReference>
<keyword evidence="5 10" id="KW-0443">Lipid metabolism</keyword>
<evidence type="ECO:0000256" key="1">
    <source>
        <dbReference type="ARBA" id="ARBA00001232"/>
    </source>
</evidence>
<dbReference type="EC" id="2.3.1.274" evidence="8 10"/>
<dbReference type="HAMAP" id="MF_00019">
    <property type="entry name" value="PlsX"/>
    <property type="match status" value="1"/>
</dbReference>
<comment type="similarity">
    <text evidence="10">Belongs to the PlsX family.</text>
</comment>